<proteinExistence type="predicted"/>
<evidence type="ECO:0000313" key="1">
    <source>
        <dbReference type="EMBL" id="CAG7687320.1"/>
    </source>
</evidence>
<name>A0A8J2NTI7_9HEXA</name>
<organism evidence="1 2">
    <name type="scientific">Allacma fusca</name>
    <dbReference type="NCBI Taxonomy" id="39272"/>
    <lineage>
        <taxon>Eukaryota</taxon>
        <taxon>Metazoa</taxon>
        <taxon>Ecdysozoa</taxon>
        <taxon>Arthropoda</taxon>
        <taxon>Hexapoda</taxon>
        <taxon>Collembola</taxon>
        <taxon>Symphypleona</taxon>
        <taxon>Sminthuridae</taxon>
        <taxon>Allacma</taxon>
    </lineage>
</organism>
<sequence>MHLSFENFSWANSKKAIRFCIFSCAKDQMLALKQITILLSLHVLGNSVVELKPVTLVVVRCISIPRNL</sequence>
<keyword evidence="2" id="KW-1185">Reference proteome</keyword>
<reference evidence="1" key="1">
    <citation type="submission" date="2021-06" db="EMBL/GenBank/DDBJ databases">
        <authorList>
            <person name="Hodson N. C."/>
            <person name="Mongue J. A."/>
            <person name="Jaron S. K."/>
        </authorList>
    </citation>
    <scope>NUCLEOTIDE SEQUENCE</scope>
</reference>
<dbReference type="AlphaFoldDB" id="A0A8J2NTI7"/>
<dbReference type="Proteomes" id="UP000708208">
    <property type="component" value="Unassembled WGS sequence"/>
</dbReference>
<accession>A0A8J2NTI7</accession>
<gene>
    <name evidence="1" type="ORF">AFUS01_LOCUS3254</name>
</gene>
<evidence type="ECO:0000313" key="2">
    <source>
        <dbReference type="Proteomes" id="UP000708208"/>
    </source>
</evidence>
<dbReference type="EMBL" id="CAJVCH010019502">
    <property type="protein sequence ID" value="CAG7687320.1"/>
    <property type="molecule type" value="Genomic_DNA"/>
</dbReference>
<protein>
    <submittedName>
        <fullName evidence="1">Uncharacterized protein</fullName>
    </submittedName>
</protein>
<comment type="caution">
    <text evidence="1">The sequence shown here is derived from an EMBL/GenBank/DDBJ whole genome shotgun (WGS) entry which is preliminary data.</text>
</comment>